<keyword evidence="5" id="KW-1185">Reference proteome</keyword>
<comment type="caution">
    <text evidence="4">The sequence shown here is derived from an EMBL/GenBank/DDBJ whole genome shotgun (WGS) entry which is preliminary data.</text>
</comment>
<evidence type="ECO:0000313" key="4">
    <source>
        <dbReference type="EMBL" id="MBB5270954.1"/>
    </source>
</evidence>
<dbReference type="PROSITE" id="PS51257">
    <property type="entry name" value="PROKAR_LIPOPROTEIN"/>
    <property type="match status" value="1"/>
</dbReference>
<dbReference type="AlphaFoldDB" id="A0A7W8HF72"/>
<dbReference type="Pfam" id="PF04187">
    <property type="entry name" value="Cofac_haem_bdg"/>
    <property type="match status" value="1"/>
</dbReference>
<gene>
    <name evidence="4" type="ORF">HNQ70_000958</name>
</gene>
<feature type="domain" description="Haem-binding uptake Tiki superfamily ChaN" evidence="3">
    <location>
        <begin position="98"/>
        <end position="314"/>
    </location>
</feature>
<feature type="region of interest" description="Disordered" evidence="1">
    <location>
        <begin position="143"/>
        <end position="168"/>
    </location>
</feature>
<feature type="signal peptide" evidence="2">
    <location>
        <begin position="1"/>
        <end position="23"/>
    </location>
</feature>
<dbReference type="Proteomes" id="UP000532440">
    <property type="component" value="Unassembled WGS sequence"/>
</dbReference>
<evidence type="ECO:0000256" key="2">
    <source>
        <dbReference type="SAM" id="SignalP"/>
    </source>
</evidence>
<dbReference type="CDD" id="cd14727">
    <property type="entry name" value="ChanN-like"/>
    <property type="match status" value="1"/>
</dbReference>
<dbReference type="InterPro" id="IPR007314">
    <property type="entry name" value="Cofac_haem-bd_dom"/>
</dbReference>
<name>A0A7W8HF72_9BURK</name>
<evidence type="ECO:0000259" key="3">
    <source>
        <dbReference type="Pfam" id="PF04187"/>
    </source>
</evidence>
<evidence type="ECO:0000313" key="5">
    <source>
        <dbReference type="Proteomes" id="UP000532440"/>
    </source>
</evidence>
<accession>A0A7W8HF72</accession>
<feature type="compositionally biased region" description="Basic and acidic residues" evidence="1">
    <location>
        <begin position="143"/>
        <end position="153"/>
    </location>
</feature>
<dbReference type="Gene3D" id="3.40.50.11550">
    <property type="match status" value="2"/>
</dbReference>
<proteinExistence type="predicted"/>
<feature type="chain" id="PRO_5031022383" evidence="2">
    <location>
        <begin position="24"/>
        <end position="361"/>
    </location>
</feature>
<keyword evidence="2" id="KW-0732">Signal</keyword>
<dbReference type="SUPFAM" id="SSF159501">
    <property type="entry name" value="EreA/ChaN-like"/>
    <property type="match status" value="1"/>
</dbReference>
<evidence type="ECO:0000256" key="1">
    <source>
        <dbReference type="SAM" id="MobiDB-lite"/>
    </source>
</evidence>
<dbReference type="EMBL" id="JACHGB010000002">
    <property type="protein sequence ID" value="MBB5270954.1"/>
    <property type="molecule type" value="Genomic_DNA"/>
</dbReference>
<protein>
    <submittedName>
        <fullName evidence="4">Putative iron-regulated protein</fullName>
    </submittedName>
</protein>
<organism evidence="4 5">
    <name type="scientific">Quisquiliibacterium transsilvanicum</name>
    <dbReference type="NCBI Taxonomy" id="1549638"/>
    <lineage>
        <taxon>Bacteria</taxon>
        <taxon>Pseudomonadati</taxon>
        <taxon>Pseudomonadota</taxon>
        <taxon>Betaproteobacteria</taxon>
        <taxon>Burkholderiales</taxon>
        <taxon>Burkholderiaceae</taxon>
        <taxon>Quisquiliibacterium</taxon>
    </lineage>
</organism>
<dbReference type="RefSeq" id="WP_183964781.1">
    <property type="nucleotide sequence ID" value="NZ_BAABEW010000010.1"/>
</dbReference>
<sequence length="361" mass="37960">MFRFVVVACCLPPLLFGACAPLAADGPRGADPALAVAAPRVANAHVANAPVVNAHVANAPVVNAPVANHARQPTLPVDRDDAPLPASLRKVLETPGGVDVLLLGEIHDHPMHHRLRARWLGELSGQGRFVLAIEQLDADRQPALDEARREAQRTQEAAGGAAGSATDRVPVVAQSADPALRIAQAAGFDSRGWHWPFYAPYVELALRRGLPLVAANLSNEQARRIARGEPHPLAGVLPPGWGATERAAMAAEIRDGHCGMLPESAIVPMAAAQVARDAQMARALVEAHRASGLPVVLLAGNGHVRADLGVPRHLAGLMPGARVLSVGFVEPGGPLPAFDLAVLTPVHPRPDPCEAMRRSMR</sequence>
<reference evidence="4 5" key="1">
    <citation type="submission" date="2020-08" db="EMBL/GenBank/DDBJ databases">
        <title>Genomic Encyclopedia of Type Strains, Phase IV (KMG-IV): sequencing the most valuable type-strain genomes for metagenomic binning, comparative biology and taxonomic classification.</title>
        <authorList>
            <person name="Goeker M."/>
        </authorList>
    </citation>
    <scope>NUCLEOTIDE SEQUENCE [LARGE SCALE GENOMIC DNA]</scope>
    <source>
        <strain evidence="4 5">DSM 29781</strain>
    </source>
</reference>